<dbReference type="FunFam" id="1.20.1510.10:FF:000006">
    <property type="entry name" value="Divalent cation efflux transporter"/>
    <property type="match status" value="1"/>
</dbReference>
<evidence type="ECO:0000256" key="1">
    <source>
        <dbReference type="ARBA" id="ARBA00004141"/>
    </source>
</evidence>
<organism evidence="11 13">
    <name type="scientific">Peronospora farinosa</name>
    <dbReference type="NCBI Taxonomy" id="134698"/>
    <lineage>
        <taxon>Eukaryota</taxon>
        <taxon>Sar</taxon>
        <taxon>Stramenopiles</taxon>
        <taxon>Oomycota</taxon>
        <taxon>Peronosporomycetes</taxon>
        <taxon>Peronosporales</taxon>
        <taxon>Peronosporaceae</taxon>
        <taxon>Peronospora</taxon>
    </lineage>
</organism>
<dbReference type="SUPFAM" id="SSF160240">
    <property type="entry name" value="Cation efflux protein cytoplasmic domain-like"/>
    <property type="match status" value="1"/>
</dbReference>
<sequence>MEQRTLRLKLSADDVKGADRITWVGIWLNVVLSGLKGAAGVTFHSSGLLADAVHSISDLVSDFVTLVSLKYCTRPPDALQPYGYGKFETIGALSVSLLLIGGSMGILVHSLDSLLVLMEPLSAVESVTNRVHSHGHEMIMHPAALIIAALSVAAKEALYRTTFSIGQRVHSSVLIANAWHHRSDAVTSLVAMGGIGLSLAGFPFFDPLAGIAVGGIILKMGTELGWNSIKELCDAKVSDTTIKRLEKAVNKVIGSSGGEVLGVRQLRSRKVGRNIHVDLTLVVDDASAVHRAIEWKQKAKRAIKHTIPRVNDIVVEITTPEQLTAMETVNAKEKHDHGMCYAKHAADQ</sequence>
<comment type="similarity">
    <text evidence="2">Belongs to the cation diffusion facilitator (CDF) transporter (TC 2.A.4) family.</text>
</comment>
<dbReference type="PANTHER" id="PTHR43840:SF15">
    <property type="entry name" value="MITOCHONDRIAL METAL TRANSPORTER 1-RELATED"/>
    <property type="match status" value="1"/>
</dbReference>
<dbReference type="GO" id="GO:0008324">
    <property type="term" value="F:monoatomic cation transmembrane transporter activity"/>
    <property type="evidence" value="ECO:0007669"/>
    <property type="project" value="InterPro"/>
</dbReference>
<evidence type="ECO:0000259" key="9">
    <source>
        <dbReference type="Pfam" id="PF16916"/>
    </source>
</evidence>
<dbReference type="InterPro" id="IPR036837">
    <property type="entry name" value="Cation_efflux_CTD_sf"/>
</dbReference>
<keyword evidence="6 7" id="KW-0472">Membrane</keyword>
<evidence type="ECO:0000313" key="12">
    <source>
        <dbReference type="Proteomes" id="UP001157938"/>
    </source>
</evidence>
<keyword evidence="5 7" id="KW-1133">Transmembrane helix</keyword>
<reference evidence="10 12" key="1">
    <citation type="submission" date="2021-11" db="EMBL/GenBank/DDBJ databases">
        <authorList>
            <person name="Islam A."/>
            <person name="Islam S."/>
            <person name="Flora M.S."/>
            <person name="Rahman M."/>
            <person name="Ziaur R.M."/>
            <person name="Epstein J.H."/>
            <person name="Hassan M."/>
            <person name="Klassen M."/>
            <person name="Woodard K."/>
            <person name="Webb A."/>
            <person name="Webby R.J."/>
            <person name="El Zowalaty M.E."/>
        </authorList>
    </citation>
    <scope>NUCLEOTIDE SEQUENCE [LARGE SCALE GENOMIC DNA]</scope>
    <source>
        <strain evidence="10">Pf1</strain>
    </source>
</reference>
<dbReference type="InterPro" id="IPR050291">
    <property type="entry name" value="CDF_Transporter"/>
</dbReference>
<dbReference type="Pfam" id="PF16916">
    <property type="entry name" value="ZT_dimer"/>
    <property type="match status" value="1"/>
</dbReference>
<feature type="domain" description="Cation efflux protein cytoplasmic" evidence="9">
    <location>
        <begin position="247"/>
        <end position="317"/>
    </location>
</feature>
<gene>
    <name evidence="10" type="ORF">PFR001_LOCUS1290</name>
    <name evidence="11" type="ORF">PFR002_LOCUS3709</name>
</gene>
<dbReference type="FunFam" id="3.30.70.1350:FF:000010">
    <property type="entry name" value="Cation efflux family protein, putative"/>
    <property type="match status" value="1"/>
</dbReference>
<dbReference type="Proteomes" id="UP001157938">
    <property type="component" value="Unassembled WGS sequence"/>
</dbReference>
<dbReference type="InterPro" id="IPR027469">
    <property type="entry name" value="Cation_efflux_TMD_sf"/>
</dbReference>
<evidence type="ECO:0000259" key="8">
    <source>
        <dbReference type="Pfam" id="PF01545"/>
    </source>
</evidence>
<dbReference type="EMBL" id="CAKLBC010000265">
    <property type="protein sequence ID" value="CAH0485605.1"/>
    <property type="molecule type" value="Genomic_DNA"/>
</dbReference>
<keyword evidence="12" id="KW-1185">Reference proteome</keyword>
<dbReference type="Gene3D" id="1.20.1510.10">
    <property type="entry name" value="Cation efflux protein transmembrane domain"/>
    <property type="match status" value="1"/>
</dbReference>
<keyword evidence="3" id="KW-0813">Transport</keyword>
<dbReference type="AlphaFoldDB" id="A0AAV0TFX0"/>
<dbReference type="NCBIfam" id="TIGR01297">
    <property type="entry name" value="CDF"/>
    <property type="match status" value="1"/>
</dbReference>
<dbReference type="Proteomes" id="UP001159659">
    <property type="component" value="Unassembled WGS sequence"/>
</dbReference>
<dbReference type="Gene3D" id="3.30.70.1350">
    <property type="entry name" value="Cation efflux protein, cytoplasmic domain"/>
    <property type="match status" value="1"/>
</dbReference>
<evidence type="ECO:0000256" key="6">
    <source>
        <dbReference type="ARBA" id="ARBA00023136"/>
    </source>
</evidence>
<keyword evidence="4 7" id="KW-0812">Transmembrane</keyword>
<dbReference type="EMBL" id="CANTFK010000607">
    <property type="protein sequence ID" value="CAI5718849.1"/>
    <property type="molecule type" value="Genomic_DNA"/>
</dbReference>
<evidence type="ECO:0000256" key="3">
    <source>
        <dbReference type="ARBA" id="ARBA00022448"/>
    </source>
</evidence>
<dbReference type="InterPro" id="IPR027470">
    <property type="entry name" value="Cation_efflux_CTD"/>
</dbReference>
<evidence type="ECO:0000313" key="10">
    <source>
        <dbReference type="EMBL" id="CAH0485605.1"/>
    </source>
</evidence>
<evidence type="ECO:0008006" key="14">
    <source>
        <dbReference type="Google" id="ProtNLM"/>
    </source>
</evidence>
<comment type="subcellular location">
    <subcellularLocation>
        <location evidence="1">Membrane</location>
        <topology evidence="1">Multi-pass membrane protein</topology>
    </subcellularLocation>
</comment>
<evidence type="ECO:0000256" key="7">
    <source>
        <dbReference type="SAM" id="Phobius"/>
    </source>
</evidence>
<evidence type="ECO:0000256" key="2">
    <source>
        <dbReference type="ARBA" id="ARBA00008114"/>
    </source>
</evidence>
<dbReference type="InterPro" id="IPR058533">
    <property type="entry name" value="Cation_efflux_TM"/>
</dbReference>
<evidence type="ECO:0000256" key="4">
    <source>
        <dbReference type="ARBA" id="ARBA00022692"/>
    </source>
</evidence>
<dbReference type="InterPro" id="IPR002524">
    <property type="entry name" value="Cation_efflux"/>
</dbReference>
<dbReference type="Pfam" id="PF01545">
    <property type="entry name" value="Cation_efflux"/>
    <property type="match status" value="1"/>
</dbReference>
<name>A0AAV0TFX0_9STRA</name>
<comment type="caution">
    <text evidence="11">The sequence shown here is derived from an EMBL/GenBank/DDBJ whole genome shotgun (WGS) entry which is preliminary data.</text>
</comment>
<evidence type="ECO:0000313" key="13">
    <source>
        <dbReference type="Proteomes" id="UP001159659"/>
    </source>
</evidence>
<evidence type="ECO:0000256" key="5">
    <source>
        <dbReference type="ARBA" id="ARBA00022989"/>
    </source>
</evidence>
<proteinExistence type="inferred from homology"/>
<dbReference type="PANTHER" id="PTHR43840">
    <property type="entry name" value="MITOCHONDRIAL METAL TRANSPORTER 1-RELATED"/>
    <property type="match status" value="1"/>
</dbReference>
<feature type="domain" description="Cation efflux protein transmembrane" evidence="8">
    <location>
        <begin position="23"/>
        <end position="233"/>
    </location>
</feature>
<dbReference type="SUPFAM" id="SSF161111">
    <property type="entry name" value="Cation efflux protein transmembrane domain-like"/>
    <property type="match status" value="1"/>
</dbReference>
<dbReference type="GO" id="GO:0016020">
    <property type="term" value="C:membrane"/>
    <property type="evidence" value="ECO:0007669"/>
    <property type="project" value="UniProtKB-SubCell"/>
</dbReference>
<evidence type="ECO:0000313" key="11">
    <source>
        <dbReference type="EMBL" id="CAI5718849.1"/>
    </source>
</evidence>
<reference evidence="11" key="2">
    <citation type="submission" date="2022-12" db="EMBL/GenBank/DDBJ databases">
        <authorList>
            <person name="Webb A."/>
        </authorList>
    </citation>
    <scope>NUCLEOTIDE SEQUENCE</scope>
    <source>
        <strain evidence="11">Pf2</strain>
    </source>
</reference>
<accession>A0AAV0TFX0</accession>
<feature type="transmembrane region" description="Helical" evidence="7">
    <location>
        <begin position="90"/>
        <end position="111"/>
    </location>
</feature>
<protein>
    <recommendedName>
        <fullName evidence="14">Cation efflux protein cytoplasmic domain-containing protein</fullName>
    </recommendedName>
</protein>